<dbReference type="InterPro" id="IPR018559">
    <property type="entry name" value="DUF2015"/>
</dbReference>
<dbReference type="Proteomes" id="UP000193642">
    <property type="component" value="Unassembled WGS sequence"/>
</dbReference>
<reference evidence="3 4" key="1">
    <citation type="submission" date="2016-07" db="EMBL/GenBank/DDBJ databases">
        <title>Pervasive Adenine N6-methylation of Active Genes in Fungi.</title>
        <authorList>
            <consortium name="DOE Joint Genome Institute"/>
            <person name="Mondo S.J."/>
            <person name="Dannebaum R.O."/>
            <person name="Kuo R.C."/>
            <person name="Labutti K."/>
            <person name="Haridas S."/>
            <person name="Kuo A."/>
            <person name="Salamov A."/>
            <person name="Ahrendt S.R."/>
            <person name="Lipzen A."/>
            <person name="Sullivan W."/>
            <person name="Andreopoulos W.B."/>
            <person name="Clum A."/>
            <person name="Lindquist E."/>
            <person name="Daum C."/>
            <person name="Ramamoorthy G.K."/>
            <person name="Gryganskyi A."/>
            <person name="Culley D."/>
            <person name="Magnuson J.K."/>
            <person name="James T.Y."/>
            <person name="O'Malley M.A."/>
            <person name="Stajich J.E."/>
            <person name="Spatafora J.W."/>
            <person name="Visel A."/>
            <person name="Grigoriev I.V."/>
        </authorList>
    </citation>
    <scope>NUCLEOTIDE SEQUENCE [LARGE SCALE GENOMIC DNA]</scope>
    <source>
        <strain evidence="3 4">JEL800</strain>
    </source>
</reference>
<dbReference type="PANTHER" id="PTHR28023">
    <property type="entry name" value="UPF0357 PROTEIN YCL012C"/>
    <property type="match status" value="1"/>
</dbReference>
<evidence type="ECO:0000256" key="1">
    <source>
        <dbReference type="ARBA" id="ARBA00008325"/>
    </source>
</evidence>
<comment type="similarity">
    <text evidence="1">Belongs to the UPF0357 family.</text>
</comment>
<organism evidence="3 4">
    <name type="scientific">Rhizoclosmatium globosum</name>
    <dbReference type="NCBI Taxonomy" id="329046"/>
    <lineage>
        <taxon>Eukaryota</taxon>
        <taxon>Fungi</taxon>
        <taxon>Fungi incertae sedis</taxon>
        <taxon>Chytridiomycota</taxon>
        <taxon>Chytridiomycota incertae sedis</taxon>
        <taxon>Chytridiomycetes</taxon>
        <taxon>Chytridiales</taxon>
        <taxon>Chytriomycetaceae</taxon>
        <taxon>Rhizoclosmatium</taxon>
    </lineage>
</organism>
<protein>
    <submittedName>
        <fullName evidence="3">Uncharacterized protein</fullName>
    </submittedName>
</protein>
<dbReference type="PANTHER" id="PTHR28023:SF1">
    <property type="entry name" value="UPF0357 PROTEIN YCL012C"/>
    <property type="match status" value="1"/>
</dbReference>
<dbReference type="Pfam" id="PF09435">
    <property type="entry name" value="DUF2015"/>
    <property type="match status" value="1"/>
</dbReference>
<keyword evidence="4" id="KW-1185">Reference proteome</keyword>
<evidence type="ECO:0000313" key="4">
    <source>
        <dbReference type="Proteomes" id="UP000193642"/>
    </source>
</evidence>
<proteinExistence type="inferred from homology"/>
<dbReference type="EMBL" id="MCGO01000003">
    <property type="protein sequence ID" value="ORY52687.1"/>
    <property type="molecule type" value="Genomic_DNA"/>
</dbReference>
<evidence type="ECO:0000256" key="2">
    <source>
        <dbReference type="ARBA" id="ARBA00022729"/>
    </source>
</evidence>
<evidence type="ECO:0000313" key="3">
    <source>
        <dbReference type="EMBL" id="ORY52687.1"/>
    </source>
</evidence>
<dbReference type="OrthoDB" id="447314at2759"/>
<gene>
    <name evidence="3" type="ORF">BCR33DRAFT_711933</name>
</gene>
<comment type="caution">
    <text evidence="3">The sequence shown here is derived from an EMBL/GenBank/DDBJ whole genome shotgun (WGS) entry which is preliminary data.</text>
</comment>
<dbReference type="AlphaFoldDB" id="A0A1Y2D0F5"/>
<accession>A0A1Y2D0F5</accession>
<keyword evidence="2" id="KW-0732">Signal</keyword>
<name>A0A1Y2D0F5_9FUNG</name>
<sequence length="161" mass="18026">MIQAVVGTSRFSQLKRGVETHTKLALFVFLSLTLLRFRTSLIHFWNRRIQYALVPQQLPRCLPHQPSPSSTSSLSHVVTFAAARAAGLESENFSLEANRDDTRLGVAKDAADELQRLMDHHNCGFDEARLLLVKKQMRENGVDPDTGLPLDPKALVFSSRS</sequence>